<keyword evidence="16" id="KW-1185">Reference proteome</keyword>
<dbReference type="SUPFAM" id="SSF53098">
    <property type="entry name" value="Ribonuclease H-like"/>
    <property type="match status" value="1"/>
</dbReference>
<evidence type="ECO:0000256" key="10">
    <source>
        <dbReference type="ARBA" id="ARBA00023125"/>
    </source>
</evidence>
<reference evidence="15 16" key="2">
    <citation type="journal article" date="2012" name="Open Biol.">
        <title>Characteristics of nucleosomes and linker DNA regions on the genome of the basidiomycete Mixia osmundae revealed by mono- and dinucleosome mapping.</title>
        <authorList>
            <person name="Nishida H."/>
            <person name="Kondo S."/>
            <person name="Matsumoto T."/>
            <person name="Suzuki Y."/>
            <person name="Yoshikawa H."/>
            <person name="Taylor T.D."/>
            <person name="Sugiyama J."/>
        </authorList>
    </citation>
    <scope>NUCLEOTIDE SEQUENCE [LARGE SCALE GENOMIC DNA]</scope>
    <source>
        <strain evidence="16">CBS 9802 / IAM 14324 / JCM 22182 / KY 12970</strain>
    </source>
</reference>
<dbReference type="InterPro" id="IPR047580">
    <property type="entry name" value="POLG_palm_dom"/>
</dbReference>
<dbReference type="STRING" id="764103.G7DZL2"/>
<dbReference type="Gene3D" id="3.30.420.390">
    <property type="match status" value="2"/>
</dbReference>
<evidence type="ECO:0000256" key="8">
    <source>
        <dbReference type="ARBA" id="ARBA00022842"/>
    </source>
</evidence>
<evidence type="ECO:0000256" key="12">
    <source>
        <dbReference type="ARBA" id="ARBA00031966"/>
    </source>
</evidence>
<dbReference type="HOGENOM" id="CLU_001524_2_0_1"/>
<dbReference type="Pfam" id="PF18136">
    <property type="entry name" value="DNApol_Exo"/>
    <property type="match status" value="1"/>
</dbReference>
<evidence type="ECO:0000256" key="11">
    <source>
        <dbReference type="ARBA" id="ARBA00023128"/>
    </source>
</evidence>
<gene>
    <name evidence="15" type="primary">Mo02682</name>
    <name evidence="15" type="ORF">E5Q_02682</name>
</gene>
<evidence type="ECO:0000256" key="4">
    <source>
        <dbReference type="ARBA" id="ARBA00012417"/>
    </source>
</evidence>
<dbReference type="Proteomes" id="UP000009131">
    <property type="component" value="Unassembled WGS sequence"/>
</dbReference>
<keyword evidence="6" id="KW-0548">Nucleotidyltransferase</keyword>
<dbReference type="GO" id="GO:0005760">
    <property type="term" value="C:gamma DNA polymerase complex"/>
    <property type="evidence" value="ECO:0007669"/>
    <property type="project" value="InterPro"/>
</dbReference>
<dbReference type="GO" id="GO:0006264">
    <property type="term" value="P:mitochondrial DNA replication"/>
    <property type="evidence" value="ECO:0007669"/>
    <property type="project" value="InterPro"/>
</dbReference>
<evidence type="ECO:0000259" key="14">
    <source>
        <dbReference type="SMART" id="SM00482"/>
    </source>
</evidence>
<evidence type="ECO:0000256" key="2">
    <source>
        <dbReference type="ARBA" id="ARBA00004173"/>
    </source>
</evidence>
<dbReference type="EC" id="2.7.7.7" evidence="4"/>
<dbReference type="InParanoid" id="G7DZL2"/>
<dbReference type="GO" id="GO:0003677">
    <property type="term" value="F:DNA binding"/>
    <property type="evidence" value="ECO:0007669"/>
    <property type="project" value="UniProtKB-KW"/>
</dbReference>
<evidence type="ECO:0000256" key="7">
    <source>
        <dbReference type="ARBA" id="ARBA00022705"/>
    </source>
</evidence>
<accession>G7DZL2</accession>
<dbReference type="GO" id="GO:0003887">
    <property type="term" value="F:DNA-directed DNA polymerase activity"/>
    <property type="evidence" value="ECO:0007669"/>
    <property type="project" value="UniProtKB-KW"/>
</dbReference>
<comment type="caution">
    <text evidence="15">The sequence shown here is derived from an EMBL/GenBank/DDBJ whole genome shotgun (WGS) entry which is preliminary data.</text>
</comment>
<evidence type="ECO:0000313" key="16">
    <source>
        <dbReference type="Proteomes" id="UP000009131"/>
    </source>
</evidence>
<evidence type="ECO:0000256" key="5">
    <source>
        <dbReference type="ARBA" id="ARBA00022679"/>
    </source>
</evidence>
<dbReference type="Pfam" id="PF00476">
    <property type="entry name" value="DNA_pol_A"/>
    <property type="match status" value="1"/>
</dbReference>
<dbReference type="Gene3D" id="3.30.70.370">
    <property type="match status" value="1"/>
</dbReference>
<evidence type="ECO:0000256" key="13">
    <source>
        <dbReference type="SAM" id="MobiDB-lite"/>
    </source>
</evidence>
<sequence length="1289" mass="144581">MLRSRHSKHAARAWTSNRALASHAPSHHPDSEPLEVHSVPRNEVSVQLLSRSLHRQVFKGAKFPLPDLRALDISKQHLAAHGLAKTVSKPIPETDFILPKLQGSNIDEHFWRLGLASAQPYLSLSEHFALNVTLPEQPVEWAMEPGWTRYNRDGSWESVLAPSDDAIVFDVETLYKISPYAVIAAAASERHWYSWASPWLLGQTEDMEQLVPMPSDRERVIVGHAVSYDRARLREEYSLERTKTRFVDTMSLHVAVYGLSSPQRMAWMAYRKAKIAKAAAASDEPASFDAGMDRAWQDVSSLSSLADVAKLHLGLEVDKRPRDCFEHYSREQVVDHFQELMTYCATDVATTHRVYAIVLPAFRQTCPNPVSFAGMLNMGNPFLPVDQSWPEFIERADSKFRELSEAVQERLRMLAQEARRLIFKEDESGRPVYEQDPWLKQLDWSPKRARRLPGNKRARRSKAAADLKPDNGLTVLPKWFAACLGSDGDAITIEHNSTQAALLLNLSWRGYPVRHSKAHGWLFHVSDDKASQFELDTTCERRVEPDSDSSSGLYFFKSTGKIRTIIAPSTKKLFESGKLASPNAELLAYIVAPKSDNADVAALLQSRLTELALAALQEMPRSKAKADSWLRQLDWDEVEVELPTGSRFDRAGERACADTNEADIAEAALDEPDAADLIWPKWFWDLDKIGKGLDLSVRTRVSPLLLKLRWEGYPLVHSREHGWTYRVSLSEVSASSASERKPLKFTNLADANLSFDSDAQYYKLPHKDGEDANVGSPLSKPFMPAFEQGILSSEYPVAKEALDMNAQCSYWVSARDRIVQQFVVWRDSDTSSPTSADVRLGMILPQVVTMGTVTRRAVEKTWLAASNAKKNRLGSELKAMVKAPPGYSIVGADVDSEELWISSVMGDAQFGVHGATAIGWMTLEGTKSEGTDLHSKTASILGISRDDAKVFNYSRIYGAGVRHAVQLLTKSNPTQTKEAATALAKQLYVSTKGINTYRKDAFDRRFWFGGTESFLFNKLEEIAMSDDPRTPALGCGVTKALSKSNLPKTAKSEAGEDFMPSRVNWAVQSSGVDYLHLLIVAMEYLTRRFDIAARYMISVHDEIRYLVKDEDKYRASLALQIANLWTRSMFSYKLEMDDLPQSCAFFSAVDVDHVFRKEVNMDCVTPSQPVPIPSGESLDIYDSLRLTNRTLFANGDSMQREATLPDDVPLPVNDTLYKRPVPRHRSRGPEFLQAQAARSKRDVALAWASKQRHAEPLIWSLPKTPGKPRQKASFGQPIGQRRSDAAMYK</sequence>
<comment type="similarity">
    <text evidence="3">Belongs to the DNA polymerase type-A family.</text>
</comment>
<evidence type="ECO:0000256" key="9">
    <source>
        <dbReference type="ARBA" id="ARBA00022932"/>
    </source>
</evidence>
<feature type="domain" description="DNA-directed DNA polymerase family A palm" evidence="14">
    <location>
        <begin position="874"/>
        <end position="1111"/>
    </location>
</feature>
<dbReference type="InterPro" id="IPR041336">
    <property type="entry name" value="DNApol_Exo"/>
</dbReference>
<evidence type="ECO:0000313" key="15">
    <source>
        <dbReference type="EMBL" id="GAA96022.1"/>
    </source>
</evidence>
<dbReference type="PANTHER" id="PTHR10267:SF0">
    <property type="entry name" value="DNA POLYMERASE SUBUNIT GAMMA-1"/>
    <property type="match status" value="1"/>
</dbReference>
<proteinExistence type="inferred from homology"/>
<evidence type="ECO:0000256" key="1">
    <source>
        <dbReference type="ARBA" id="ARBA00001946"/>
    </source>
</evidence>
<keyword evidence="10" id="KW-0238">DNA-binding</keyword>
<dbReference type="Gene3D" id="1.10.150.20">
    <property type="entry name" value="5' to 3' exonuclease, C-terminal subdomain"/>
    <property type="match status" value="1"/>
</dbReference>
<organism evidence="15 16">
    <name type="scientific">Mixia osmundae (strain CBS 9802 / IAM 14324 / JCM 22182 / KY 12970)</name>
    <dbReference type="NCBI Taxonomy" id="764103"/>
    <lineage>
        <taxon>Eukaryota</taxon>
        <taxon>Fungi</taxon>
        <taxon>Dikarya</taxon>
        <taxon>Basidiomycota</taxon>
        <taxon>Pucciniomycotina</taxon>
        <taxon>Mixiomycetes</taxon>
        <taxon>Mixiales</taxon>
        <taxon>Mixiaceae</taxon>
        <taxon>Mixia</taxon>
    </lineage>
</organism>
<feature type="compositionally biased region" description="Basic and acidic residues" evidence="13">
    <location>
        <begin position="27"/>
        <end position="38"/>
    </location>
</feature>
<keyword evidence="8" id="KW-0460">Magnesium</keyword>
<dbReference type="SMART" id="SM00482">
    <property type="entry name" value="POLAc"/>
    <property type="match status" value="1"/>
</dbReference>
<dbReference type="FunCoup" id="G7DZL2">
    <property type="interactions" value="233"/>
</dbReference>
<dbReference type="PRINTS" id="PR00867">
    <property type="entry name" value="DNAPOLG"/>
</dbReference>
<dbReference type="InterPro" id="IPR012337">
    <property type="entry name" value="RNaseH-like_sf"/>
</dbReference>
<keyword evidence="7" id="KW-0235">DNA replication</keyword>
<dbReference type="SUPFAM" id="SSF56672">
    <property type="entry name" value="DNA/RNA polymerases"/>
    <property type="match status" value="1"/>
</dbReference>
<comment type="subcellular location">
    <subcellularLocation>
        <location evidence="2">Mitochondrion</location>
    </subcellularLocation>
</comment>
<name>G7DZL2_MIXOS</name>
<dbReference type="OrthoDB" id="5588663at2759"/>
<evidence type="ECO:0000256" key="3">
    <source>
        <dbReference type="ARBA" id="ARBA00007705"/>
    </source>
</evidence>
<dbReference type="eggNOG" id="KOG3657">
    <property type="taxonomic scope" value="Eukaryota"/>
</dbReference>
<dbReference type="CDD" id="cd08641">
    <property type="entry name" value="DNA_pol_gammaA"/>
    <property type="match status" value="1"/>
</dbReference>
<keyword evidence="11" id="KW-0496">Mitochondrion</keyword>
<comment type="cofactor">
    <cofactor evidence="1">
        <name>Mg(2+)</name>
        <dbReference type="ChEBI" id="CHEBI:18420"/>
    </cofactor>
</comment>
<dbReference type="InterPro" id="IPR001098">
    <property type="entry name" value="DNA-dir_DNA_pol_A_palm_dom"/>
</dbReference>
<dbReference type="PANTHER" id="PTHR10267">
    <property type="entry name" value="DNA POLYMERASE SUBUNIT GAMMA-1"/>
    <property type="match status" value="1"/>
</dbReference>
<feature type="region of interest" description="Disordered" evidence="13">
    <location>
        <begin position="19"/>
        <end position="38"/>
    </location>
</feature>
<feature type="region of interest" description="Disordered" evidence="13">
    <location>
        <begin position="1258"/>
        <end position="1289"/>
    </location>
</feature>
<dbReference type="GO" id="GO:0008408">
    <property type="term" value="F:3'-5' exonuclease activity"/>
    <property type="evidence" value="ECO:0007669"/>
    <property type="project" value="TreeGrafter"/>
</dbReference>
<evidence type="ECO:0000256" key="6">
    <source>
        <dbReference type="ARBA" id="ARBA00022695"/>
    </source>
</evidence>
<dbReference type="EMBL" id="BABT02000071">
    <property type="protein sequence ID" value="GAA96022.1"/>
    <property type="molecule type" value="Genomic_DNA"/>
</dbReference>
<reference evidence="15 16" key="1">
    <citation type="journal article" date="2011" name="J. Gen. Appl. Microbiol.">
        <title>Draft genome sequencing of the enigmatic basidiomycete Mixia osmundae.</title>
        <authorList>
            <person name="Nishida H."/>
            <person name="Nagatsuka Y."/>
            <person name="Sugiyama J."/>
        </authorList>
    </citation>
    <scope>NUCLEOTIDE SEQUENCE [LARGE SCALE GENOMIC DNA]</scope>
    <source>
        <strain evidence="16">CBS 9802 / IAM 14324 / JCM 22182 / KY 12970</strain>
    </source>
</reference>
<keyword evidence="9" id="KW-0239">DNA-directed DNA polymerase</keyword>
<dbReference type="InterPro" id="IPR043502">
    <property type="entry name" value="DNA/RNA_pol_sf"/>
</dbReference>
<protein>
    <recommendedName>
        <fullName evidence="4">DNA-directed DNA polymerase</fullName>
        <ecNumber evidence="4">2.7.7.7</ecNumber>
    </recommendedName>
    <alternativeName>
        <fullName evidence="12">Mitochondrial DNA polymerase catalytic subunit</fullName>
    </alternativeName>
</protein>
<dbReference type="InterPro" id="IPR002297">
    <property type="entry name" value="DNA-dir_DNA_pol_A_mt"/>
</dbReference>
<keyword evidence="5" id="KW-0808">Transferase</keyword>